<organism evidence="1 2">
    <name type="scientific">Natronincola peptidivorans</name>
    <dbReference type="NCBI Taxonomy" id="426128"/>
    <lineage>
        <taxon>Bacteria</taxon>
        <taxon>Bacillati</taxon>
        <taxon>Bacillota</taxon>
        <taxon>Clostridia</taxon>
        <taxon>Peptostreptococcales</taxon>
        <taxon>Natronincolaceae</taxon>
        <taxon>Natronincola</taxon>
    </lineage>
</organism>
<gene>
    <name evidence="1" type="ORF">SAMN05660297_03347</name>
</gene>
<evidence type="ECO:0000313" key="2">
    <source>
        <dbReference type="Proteomes" id="UP000199568"/>
    </source>
</evidence>
<accession>A0A1I0GSS7</accession>
<proteinExistence type="predicted"/>
<protein>
    <submittedName>
        <fullName evidence="1">Uncharacterized protein</fullName>
    </submittedName>
</protein>
<dbReference type="Proteomes" id="UP000199568">
    <property type="component" value="Unassembled WGS sequence"/>
</dbReference>
<name>A0A1I0GSS7_9FIRM</name>
<sequence>MIVPINNDVLLKRVVGKTQGVKKTSSLYLYGNIRDFLHVIVNVNPEMHKIYNLKMYNYYN</sequence>
<keyword evidence="2" id="KW-1185">Reference proteome</keyword>
<dbReference type="AlphaFoldDB" id="A0A1I0GSS7"/>
<dbReference type="EMBL" id="FOHU01000026">
    <property type="protein sequence ID" value="SET74379.1"/>
    <property type="molecule type" value="Genomic_DNA"/>
</dbReference>
<evidence type="ECO:0000313" key="1">
    <source>
        <dbReference type="EMBL" id="SET74379.1"/>
    </source>
</evidence>
<reference evidence="1 2" key="1">
    <citation type="submission" date="2016-10" db="EMBL/GenBank/DDBJ databases">
        <authorList>
            <person name="de Groot N.N."/>
        </authorList>
    </citation>
    <scope>NUCLEOTIDE SEQUENCE [LARGE SCALE GENOMIC DNA]</scope>
    <source>
        <strain evidence="1 2">DSM 18979</strain>
    </source>
</reference>